<gene>
    <name evidence="1" type="ORF">LITE_LOCUS28318</name>
</gene>
<reference evidence="1" key="1">
    <citation type="submission" date="2022-08" db="EMBL/GenBank/DDBJ databases">
        <authorList>
            <person name="Gutierrez-Valencia J."/>
        </authorList>
    </citation>
    <scope>NUCLEOTIDE SEQUENCE</scope>
</reference>
<evidence type="ECO:0000313" key="2">
    <source>
        <dbReference type="Proteomes" id="UP001154282"/>
    </source>
</evidence>
<evidence type="ECO:0000313" key="1">
    <source>
        <dbReference type="EMBL" id="CAI0444923.1"/>
    </source>
</evidence>
<sequence length="130" mass="14690">MQSANWSEVDQHRDLYFVVLIFLNRLLLESLAIRPKINSSRPSGISSTCNFQKSTNTIDVVVHLDPENKELWSAFRKNPIFISIYEQEQVTTATLNPILGKVYCDHRDQSVYLNEVVESSGGLTQGCGTI</sequence>
<protein>
    <submittedName>
        <fullName evidence="1">Uncharacterized protein</fullName>
    </submittedName>
</protein>
<dbReference type="AlphaFoldDB" id="A0AAV0MDU5"/>
<keyword evidence="2" id="KW-1185">Reference proteome</keyword>
<proteinExistence type="predicted"/>
<accession>A0AAV0MDU5</accession>
<name>A0AAV0MDU5_9ROSI</name>
<comment type="caution">
    <text evidence="1">The sequence shown here is derived from an EMBL/GenBank/DDBJ whole genome shotgun (WGS) entry which is preliminary data.</text>
</comment>
<organism evidence="1 2">
    <name type="scientific">Linum tenue</name>
    <dbReference type="NCBI Taxonomy" id="586396"/>
    <lineage>
        <taxon>Eukaryota</taxon>
        <taxon>Viridiplantae</taxon>
        <taxon>Streptophyta</taxon>
        <taxon>Embryophyta</taxon>
        <taxon>Tracheophyta</taxon>
        <taxon>Spermatophyta</taxon>
        <taxon>Magnoliopsida</taxon>
        <taxon>eudicotyledons</taxon>
        <taxon>Gunneridae</taxon>
        <taxon>Pentapetalae</taxon>
        <taxon>rosids</taxon>
        <taxon>fabids</taxon>
        <taxon>Malpighiales</taxon>
        <taxon>Linaceae</taxon>
        <taxon>Linum</taxon>
    </lineage>
</organism>
<dbReference type="EMBL" id="CAMGYJ010000007">
    <property type="protein sequence ID" value="CAI0444923.1"/>
    <property type="molecule type" value="Genomic_DNA"/>
</dbReference>
<dbReference type="Proteomes" id="UP001154282">
    <property type="component" value="Unassembled WGS sequence"/>
</dbReference>